<dbReference type="Pfam" id="PF00895">
    <property type="entry name" value="ATP-synt_8"/>
    <property type="match status" value="1"/>
</dbReference>
<gene>
    <name evidence="14" type="primary">ATP8</name>
</gene>
<evidence type="ECO:0000256" key="7">
    <source>
        <dbReference type="ARBA" id="ARBA00022781"/>
    </source>
</evidence>
<dbReference type="AlphaFoldDB" id="A0A7G8JRT6"/>
<sequence>MPQMAPLNWLSLAIMFVLVFLVFNVINYFTISYETKILKTKKEKIFFDWKW</sequence>
<comment type="similarity">
    <text evidence="2 12">Belongs to the ATPase protein 8 family.</text>
</comment>
<comment type="subcellular location">
    <subcellularLocation>
        <location evidence="1 12">Mitochondrion membrane</location>
        <topology evidence="1 12">Single-pass membrane protein</topology>
    </subcellularLocation>
</comment>
<dbReference type="GO" id="GO:0031966">
    <property type="term" value="C:mitochondrial membrane"/>
    <property type="evidence" value="ECO:0007669"/>
    <property type="project" value="UniProtKB-SubCell"/>
</dbReference>
<dbReference type="GO" id="GO:0045259">
    <property type="term" value="C:proton-transporting ATP synthase complex"/>
    <property type="evidence" value="ECO:0007669"/>
    <property type="project" value="UniProtKB-KW"/>
</dbReference>
<dbReference type="GO" id="GO:0015078">
    <property type="term" value="F:proton transmembrane transporter activity"/>
    <property type="evidence" value="ECO:0007669"/>
    <property type="project" value="InterPro"/>
</dbReference>
<evidence type="ECO:0000256" key="5">
    <source>
        <dbReference type="ARBA" id="ARBA00022547"/>
    </source>
</evidence>
<keyword evidence="8 13" id="KW-1133">Transmembrane helix</keyword>
<keyword evidence="5 12" id="KW-0138">CF(0)</keyword>
<keyword evidence="6 12" id="KW-0812">Transmembrane</keyword>
<organism evidence="14">
    <name type="scientific">Hermerius intermedia</name>
    <dbReference type="NCBI Taxonomy" id="2547835"/>
    <lineage>
        <taxon>Eukaryota</taxon>
        <taxon>Metazoa</taxon>
        <taxon>Ecdysozoa</taxon>
        <taxon>Arthropoda</taxon>
        <taxon>Hexapoda</taxon>
        <taxon>Insecta</taxon>
        <taxon>Pterygota</taxon>
        <taxon>Neoptera</taxon>
        <taxon>Endopterygota</taxon>
        <taxon>Coleoptera</taxon>
        <taxon>Polyphaga</taxon>
        <taxon>Cucujiformia</taxon>
        <taxon>Chrysomeloidea</taxon>
        <taxon>Cerambycidae</taxon>
        <taxon>Prioninae</taxon>
        <taxon>Macrotomini</taxon>
        <taxon>Hermerius</taxon>
    </lineage>
</organism>
<evidence type="ECO:0000256" key="6">
    <source>
        <dbReference type="ARBA" id="ARBA00022692"/>
    </source>
</evidence>
<keyword evidence="10 12" id="KW-0496">Mitochondrion</keyword>
<dbReference type="EMBL" id="MK614562">
    <property type="protein sequence ID" value="QNJ33284.1"/>
    <property type="molecule type" value="Genomic_DNA"/>
</dbReference>
<protein>
    <recommendedName>
        <fullName evidence="12">ATP synthase complex subunit 8</fullName>
    </recommendedName>
</protein>
<keyword evidence="7 12" id="KW-0375">Hydrogen ion transport</keyword>
<name>A0A7G8JRT6_9CUCU</name>
<evidence type="ECO:0000256" key="9">
    <source>
        <dbReference type="ARBA" id="ARBA00023065"/>
    </source>
</evidence>
<evidence type="ECO:0000256" key="3">
    <source>
        <dbReference type="ARBA" id="ARBA00011291"/>
    </source>
</evidence>
<comment type="subunit">
    <text evidence="3">F-type ATPases have 2 components, CF(1) - the catalytic core - and CF(0) - the membrane proton channel.</text>
</comment>
<geneLocation type="mitochondrion" evidence="14"/>
<proteinExistence type="inferred from homology"/>
<evidence type="ECO:0000256" key="12">
    <source>
        <dbReference type="RuleBase" id="RU003661"/>
    </source>
</evidence>
<reference evidence="14" key="1">
    <citation type="journal article" date="2020" name="Syst.">
        <title>Museomics reveals extensive cryptic diversity of Australian prionine longhorn beetles with implications for their classification and conservation.</title>
        <authorList>
            <person name="Jin M."/>
            <person name="Zwick A."/>
            <person name="Slipinski A."/>
            <person name="Keyzer R."/>
            <person name="Pang H."/>
        </authorList>
    </citation>
    <scope>NUCLEOTIDE SEQUENCE</scope>
</reference>
<evidence type="ECO:0000256" key="4">
    <source>
        <dbReference type="ARBA" id="ARBA00022448"/>
    </source>
</evidence>
<keyword evidence="11 13" id="KW-0472">Membrane</keyword>
<evidence type="ECO:0000256" key="1">
    <source>
        <dbReference type="ARBA" id="ARBA00004304"/>
    </source>
</evidence>
<dbReference type="InterPro" id="IPR001421">
    <property type="entry name" value="ATP8_metazoa"/>
</dbReference>
<accession>A0A7G8JRT6</accession>
<evidence type="ECO:0000256" key="2">
    <source>
        <dbReference type="ARBA" id="ARBA00008892"/>
    </source>
</evidence>
<evidence type="ECO:0000256" key="8">
    <source>
        <dbReference type="ARBA" id="ARBA00022989"/>
    </source>
</evidence>
<evidence type="ECO:0000256" key="13">
    <source>
        <dbReference type="SAM" id="Phobius"/>
    </source>
</evidence>
<keyword evidence="9 12" id="KW-0406">Ion transport</keyword>
<dbReference type="GO" id="GO:0015986">
    <property type="term" value="P:proton motive force-driven ATP synthesis"/>
    <property type="evidence" value="ECO:0007669"/>
    <property type="project" value="InterPro"/>
</dbReference>
<evidence type="ECO:0000256" key="11">
    <source>
        <dbReference type="ARBA" id="ARBA00023136"/>
    </source>
</evidence>
<evidence type="ECO:0000313" key="14">
    <source>
        <dbReference type="EMBL" id="QNJ33284.1"/>
    </source>
</evidence>
<evidence type="ECO:0000256" key="10">
    <source>
        <dbReference type="ARBA" id="ARBA00023128"/>
    </source>
</evidence>
<keyword evidence="4 12" id="KW-0813">Transport</keyword>
<feature type="transmembrane region" description="Helical" evidence="13">
    <location>
        <begin position="12"/>
        <end position="31"/>
    </location>
</feature>